<proteinExistence type="predicted"/>
<dbReference type="Proteomes" id="UP001208689">
    <property type="component" value="Chromosome"/>
</dbReference>
<dbReference type="NCBIfam" id="TIGR01909">
    <property type="entry name" value="C_GCAxxG_C_C"/>
    <property type="match status" value="1"/>
</dbReference>
<evidence type="ECO:0000313" key="1">
    <source>
        <dbReference type="EMBL" id="UYP48672.1"/>
    </source>
</evidence>
<protein>
    <recommendedName>
        <fullName evidence="3">C_GCAxxG_C_C family protein</fullName>
    </recommendedName>
</protein>
<dbReference type="InterPro" id="IPR010181">
    <property type="entry name" value="CGCAxxGCC_motif"/>
</dbReference>
<organism evidence="1 2">
    <name type="scientific">Candidatus Lokiarchaeum ossiferum</name>
    <dbReference type="NCBI Taxonomy" id="2951803"/>
    <lineage>
        <taxon>Archaea</taxon>
        <taxon>Promethearchaeati</taxon>
        <taxon>Promethearchaeota</taxon>
        <taxon>Promethearchaeia</taxon>
        <taxon>Promethearchaeales</taxon>
        <taxon>Promethearchaeaceae</taxon>
        <taxon>Candidatus Lokiarchaeum</taxon>
    </lineage>
</organism>
<evidence type="ECO:0000313" key="2">
    <source>
        <dbReference type="Proteomes" id="UP001208689"/>
    </source>
</evidence>
<name>A0ABY6I0M5_9ARCH</name>
<gene>
    <name evidence="1" type="ORF">NEF87_004957</name>
</gene>
<accession>A0ABY6I0M5</accession>
<keyword evidence="2" id="KW-1185">Reference proteome</keyword>
<dbReference type="EMBL" id="CP104013">
    <property type="protein sequence ID" value="UYP48672.1"/>
    <property type="molecule type" value="Genomic_DNA"/>
</dbReference>
<reference evidence="1" key="1">
    <citation type="submission" date="2022-09" db="EMBL/GenBank/DDBJ databases">
        <title>Actin cytoskeleton and complex cell architecture in an #Asgard archaeon.</title>
        <authorList>
            <person name="Ponce Toledo R.I."/>
            <person name="Schleper C."/>
            <person name="Rodrigues Oliveira T."/>
            <person name="Wollweber F."/>
            <person name="Xu J."/>
            <person name="Rittmann S."/>
            <person name="Klingl A."/>
            <person name="Pilhofer M."/>
        </authorList>
    </citation>
    <scope>NUCLEOTIDE SEQUENCE</scope>
    <source>
        <strain evidence="1">B-35</strain>
    </source>
</reference>
<dbReference type="Pfam" id="PF09719">
    <property type="entry name" value="C_GCAxxG_C_C"/>
    <property type="match status" value="1"/>
</dbReference>
<evidence type="ECO:0008006" key="3">
    <source>
        <dbReference type="Google" id="ProtNLM"/>
    </source>
</evidence>
<sequence>MENKSELIKSAKDFMGNRQGNCAQAIFATYGPFLAKEKLDFEDCMKITSAFGGGINLTGNVCGAISGALMSLGLKFNGNMQDVTKYSSQFLEEFKKINGSIICRELVGHDLTDVGNLKQADQEAIFINCKKYVVDAASLLEKYIDDQSIKEGNEA</sequence>